<feature type="coiled-coil region" evidence="6">
    <location>
        <begin position="112"/>
        <end position="208"/>
    </location>
</feature>
<evidence type="ECO:0000259" key="8">
    <source>
        <dbReference type="PROSITE" id="PS51781"/>
    </source>
</evidence>
<dbReference type="Gene3D" id="2.30.30.40">
    <property type="entry name" value="SH3 Domains"/>
    <property type="match status" value="1"/>
</dbReference>
<evidence type="ECO:0000256" key="3">
    <source>
        <dbReference type="ARBA" id="ARBA00022729"/>
    </source>
</evidence>
<keyword evidence="5 7" id="KW-0472">Membrane</keyword>
<dbReference type="AlphaFoldDB" id="A0A3B0W1E5"/>
<keyword evidence="2 7" id="KW-0812">Transmembrane</keyword>
<dbReference type="PROSITE" id="PS51781">
    <property type="entry name" value="SH3B"/>
    <property type="match status" value="1"/>
</dbReference>
<name>A0A3B0W1E5_9ZZZZ</name>
<dbReference type="InterPro" id="IPR016476">
    <property type="entry name" value="SH3_dom_pro"/>
</dbReference>
<dbReference type="EMBL" id="UOFC01000298">
    <property type="protein sequence ID" value="VAW49698.1"/>
    <property type="molecule type" value="Genomic_DNA"/>
</dbReference>
<protein>
    <recommendedName>
        <fullName evidence="8">SH3b domain-containing protein</fullName>
    </recommendedName>
</protein>
<evidence type="ECO:0000256" key="6">
    <source>
        <dbReference type="SAM" id="Coils"/>
    </source>
</evidence>
<feature type="transmembrane region" description="Helical" evidence="7">
    <location>
        <begin position="213"/>
        <end position="231"/>
    </location>
</feature>
<evidence type="ECO:0000256" key="1">
    <source>
        <dbReference type="ARBA" id="ARBA00004167"/>
    </source>
</evidence>
<gene>
    <name evidence="9" type="ORF">MNBD_GAMMA03-2187</name>
</gene>
<dbReference type="Pfam" id="PF08239">
    <property type="entry name" value="SH3_3"/>
    <property type="match status" value="1"/>
</dbReference>
<evidence type="ECO:0000313" key="9">
    <source>
        <dbReference type="EMBL" id="VAW49698.1"/>
    </source>
</evidence>
<evidence type="ECO:0000256" key="4">
    <source>
        <dbReference type="ARBA" id="ARBA00022989"/>
    </source>
</evidence>
<evidence type="ECO:0000256" key="7">
    <source>
        <dbReference type="SAM" id="Phobius"/>
    </source>
</evidence>
<evidence type="ECO:0000256" key="5">
    <source>
        <dbReference type="ARBA" id="ARBA00023136"/>
    </source>
</evidence>
<keyword evidence="3" id="KW-0732">Signal</keyword>
<dbReference type="GO" id="GO:0016020">
    <property type="term" value="C:membrane"/>
    <property type="evidence" value="ECO:0007669"/>
    <property type="project" value="UniProtKB-SubCell"/>
</dbReference>
<dbReference type="SMART" id="SM00287">
    <property type="entry name" value="SH3b"/>
    <property type="match status" value="1"/>
</dbReference>
<comment type="subcellular location">
    <subcellularLocation>
        <location evidence="1">Membrane</location>
        <topology evidence="1">Single-pass membrane protein</topology>
    </subcellularLocation>
</comment>
<evidence type="ECO:0000256" key="2">
    <source>
        <dbReference type="ARBA" id="ARBA00022692"/>
    </source>
</evidence>
<reference evidence="9" key="1">
    <citation type="submission" date="2018-06" db="EMBL/GenBank/DDBJ databases">
        <authorList>
            <person name="Zhirakovskaya E."/>
        </authorList>
    </citation>
    <scope>NUCLEOTIDE SEQUENCE</scope>
</reference>
<keyword evidence="4 7" id="KW-1133">Transmembrane helix</keyword>
<organism evidence="9">
    <name type="scientific">hydrothermal vent metagenome</name>
    <dbReference type="NCBI Taxonomy" id="652676"/>
    <lineage>
        <taxon>unclassified sequences</taxon>
        <taxon>metagenomes</taxon>
        <taxon>ecological metagenomes</taxon>
    </lineage>
</organism>
<dbReference type="NCBIfam" id="TIGR04211">
    <property type="entry name" value="SH3_and_anchor"/>
    <property type="match status" value="1"/>
</dbReference>
<sequence>MKKSNTFNLKFPALAKGLMVASLFSITIIPHSAVHAAVTPGYTNYVIDTFKVPMRRGAGSNFKISRMMPAGAPVKILEANGEGWALVEYKKGSKTYTGWMHTTTLQNMPVARVRLEKQIKKTNKLEEKLNALQHELKTLKERHNETNQELSSVKQEKFELTQALTRLKSISSNAVDLDQQNQEMKQRLSTVEDQNAIMREQIDQSEDAIKRQWFLTGGGVLLFGLLLGRFFRIPAKRKKWGEI</sequence>
<feature type="domain" description="SH3b" evidence="8">
    <location>
        <begin position="42"/>
        <end position="109"/>
    </location>
</feature>
<keyword evidence="6" id="KW-0175">Coiled coil</keyword>
<accession>A0A3B0W1E5</accession>
<proteinExistence type="predicted"/>
<dbReference type="InterPro" id="IPR003646">
    <property type="entry name" value="SH3-like_bac-type"/>
</dbReference>